<keyword evidence="5" id="KW-1185">Reference proteome</keyword>
<evidence type="ECO:0000313" key="5">
    <source>
        <dbReference type="Proteomes" id="UP000233180"/>
    </source>
</evidence>
<dbReference type="OMA" id="TVHEDQW"/>
<dbReference type="GO" id="GO:0005634">
    <property type="term" value="C:nucleus"/>
    <property type="evidence" value="ECO:0007669"/>
    <property type="project" value="TreeGrafter"/>
</dbReference>
<dbReference type="PANTHER" id="PTHR14495:SF2">
    <property type="entry name" value="SHIELDIN COMPLEX SUBUNIT 2"/>
    <property type="match status" value="1"/>
</dbReference>
<name>A0A2K6LRP9_RHIBE</name>
<reference evidence="4" key="2">
    <citation type="submission" date="2025-08" db="UniProtKB">
        <authorList>
            <consortium name="Ensembl"/>
        </authorList>
    </citation>
    <scope>IDENTIFICATION</scope>
</reference>
<dbReference type="InterPro" id="IPR031589">
    <property type="entry name" value="SHLD2_C"/>
</dbReference>
<dbReference type="InterPro" id="IPR029715">
    <property type="entry name" value="FAM35A"/>
</dbReference>
<evidence type="ECO:0000259" key="3">
    <source>
        <dbReference type="Pfam" id="PF22779"/>
    </source>
</evidence>
<dbReference type="Pfam" id="PF15793">
    <property type="entry name" value="SHLD2_C"/>
    <property type="match status" value="1"/>
</dbReference>
<evidence type="ECO:0000259" key="1">
    <source>
        <dbReference type="Pfam" id="PF15793"/>
    </source>
</evidence>
<evidence type="ECO:0000259" key="2">
    <source>
        <dbReference type="Pfam" id="PF21669"/>
    </source>
</evidence>
<dbReference type="GO" id="GO:0010569">
    <property type="term" value="P:regulation of double-strand break repair via homologous recombination"/>
    <property type="evidence" value="ECO:0007669"/>
    <property type="project" value="TreeGrafter"/>
</dbReference>
<dbReference type="PANTHER" id="PTHR14495">
    <property type="entry name" value="SHIELDIN COMPLEX SUBUNIT 2"/>
    <property type="match status" value="1"/>
</dbReference>
<dbReference type="Pfam" id="PF22779">
    <property type="entry name" value="OB_SHLD2_2nd"/>
    <property type="match status" value="1"/>
</dbReference>
<dbReference type="InterPro" id="IPR053944">
    <property type="entry name" value="SHLD2_OB2"/>
</dbReference>
<dbReference type="GO" id="GO:0035861">
    <property type="term" value="C:site of double-strand break"/>
    <property type="evidence" value="ECO:0007669"/>
    <property type="project" value="TreeGrafter"/>
</dbReference>
<organism evidence="4 5">
    <name type="scientific">Rhinopithecus bieti</name>
    <name type="common">Black snub-nosed monkey</name>
    <name type="synonym">Pygathrix bieti</name>
    <dbReference type="NCBI Taxonomy" id="61621"/>
    <lineage>
        <taxon>Eukaryota</taxon>
        <taxon>Metazoa</taxon>
        <taxon>Chordata</taxon>
        <taxon>Craniata</taxon>
        <taxon>Vertebrata</taxon>
        <taxon>Euteleostomi</taxon>
        <taxon>Mammalia</taxon>
        <taxon>Eutheria</taxon>
        <taxon>Euarchontoglires</taxon>
        <taxon>Primates</taxon>
        <taxon>Haplorrhini</taxon>
        <taxon>Catarrhini</taxon>
        <taxon>Cercopithecidae</taxon>
        <taxon>Colobinae</taxon>
        <taxon>Rhinopithecus</taxon>
    </lineage>
</organism>
<dbReference type="InterPro" id="IPR049507">
    <property type="entry name" value="SHLD2_OB1"/>
</dbReference>
<feature type="domain" description="Shieldin complex subunit 2 second OB fold" evidence="3">
    <location>
        <begin position="592"/>
        <end position="658"/>
    </location>
</feature>
<reference evidence="4 5" key="1">
    <citation type="submission" date="2016-06" db="EMBL/GenBank/DDBJ databases">
        <title>Genome of Rhinopithecus bieti.</title>
        <authorList>
            <person name="Wu"/>
            <person name="C.-I. and Zhang"/>
            <person name="Y."/>
        </authorList>
    </citation>
    <scope>NUCLEOTIDE SEQUENCE</scope>
</reference>
<reference evidence="4" key="3">
    <citation type="submission" date="2025-09" db="UniProtKB">
        <authorList>
            <consortium name="Ensembl"/>
        </authorList>
    </citation>
    <scope>IDENTIFICATION</scope>
</reference>
<dbReference type="Ensembl" id="ENSRBIT00000050134.1">
    <property type="protein sequence ID" value="ENSRBIP00000026220.1"/>
    <property type="gene ID" value="ENSRBIG00000036986.1"/>
</dbReference>
<evidence type="ECO:0000313" key="4">
    <source>
        <dbReference type="Ensembl" id="ENSRBIP00000026220.1"/>
    </source>
</evidence>
<dbReference type="Proteomes" id="UP000233180">
    <property type="component" value="Unassembled WGS sequence"/>
</dbReference>
<accession>A0A2K6LRP9</accession>
<dbReference type="AlphaFoldDB" id="A0A2K6LRP9"/>
<feature type="domain" description="Shieldin complex subunit 2 C-terminal" evidence="1">
    <location>
        <begin position="661"/>
        <end position="824"/>
    </location>
</feature>
<dbReference type="Pfam" id="PF21669">
    <property type="entry name" value="SHLD2_OB1"/>
    <property type="match status" value="1"/>
</dbReference>
<feature type="domain" description="Shieldin complex subunit 2 first OB fold" evidence="2">
    <location>
        <begin position="425"/>
        <end position="560"/>
    </location>
</feature>
<sequence>MSGGSQVHIFWGAPVAPLKMTVSQDTASLMSVADPWKKIQLSCSQHSLYLKDEKQHNNLENCEVPESIGSPDLLSGHFLTNCMNRHVHMKDDFVHSVSETQNIESQKIHSSRLSDVTSSNMQIRGFKSTVPHLTEEEKYQKLLSENKIIDEQPKHQPDICGQNFNTNLCQLSHKCAAMLDLVCSTEQINIGPEVVQRECVPTEYHEIQNQCLGLFSSNAVYKPKSEGAVRKVSDLKISTDTEFLSIITSSQVAFLAQKKDKGQSPINKGNANMETEPKASYGEIRIPEENSIQLNDFTDAYESGQNQAYSLELFSPVCPKTENSHIHINSDKGLEENTGSQELFSSKDELPPNEIRIELCSSGILCSQLNTFHKSAIKRSCTSEDRVGQSEALSKVLQVAKKMKLISNAGDSAVEVDQRNVSEFKGIKKTSLIKNCDSKSQKYNCLVMVLSLCHVKEINIKFGPNSGSKVPLATVTVIDQSETKKKVFLWRTAAFWAFTVFPGDIILLTDVVIHEDQWVGETVLQSTFSSQLLNLGSYSSIQPEEYSSVVSDVVLQDLLAYVSSKHSYLRDLPPRQPQRVNSIDFVELEHLQPDVLVHAVLRVVDFTVLTEAVYSYRGQKQKKVMLTVEQAQDQHYVLVLWGPGAAWYPQLQRKKGVIQIKAQISELAFPITETQKIALNAHSSLKSIFSSLPNIVYTGCAKCGLELETDENRIYKQCFSCLPFTMKKIYYRPALMTVVDGRHDVCIRVESKLIEKILLNISADCLNRLIVPSSEITYGMVVADLFHSLLAVSAEPCVLKIQSLFVSDENSYLLQQDFSLLDFYPDIVKHGADALL</sequence>
<proteinExistence type="predicted"/>
<protein>
    <submittedName>
        <fullName evidence="4">Uncharacterized protein</fullName>
    </submittedName>
</protein>
<dbReference type="GeneTree" id="ENSGT00390000003133"/>